<keyword evidence="10 12" id="KW-0472">Membrane</keyword>
<dbReference type="Gene3D" id="3.30.565.10">
    <property type="entry name" value="Histidine kinase-like ATPase, C-terminal domain"/>
    <property type="match status" value="1"/>
</dbReference>
<evidence type="ECO:0000256" key="11">
    <source>
        <dbReference type="SAM" id="MobiDB-lite"/>
    </source>
</evidence>
<organism evidence="14 15">
    <name type="scientific">Acidithiobacillus marinus</name>
    <dbReference type="NCBI Taxonomy" id="187490"/>
    <lineage>
        <taxon>Bacteria</taxon>
        <taxon>Pseudomonadati</taxon>
        <taxon>Pseudomonadota</taxon>
        <taxon>Acidithiobacillia</taxon>
        <taxon>Acidithiobacillales</taxon>
        <taxon>Acidithiobacillaceae</taxon>
        <taxon>Acidithiobacillus</taxon>
    </lineage>
</organism>
<dbReference type="Proteomes" id="UP000234329">
    <property type="component" value="Unassembled WGS sequence"/>
</dbReference>
<dbReference type="InterPro" id="IPR035965">
    <property type="entry name" value="PAS-like_dom_sf"/>
</dbReference>
<dbReference type="InterPro" id="IPR005467">
    <property type="entry name" value="His_kinase_dom"/>
</dbReference>
<keyword evidence="6" id="KW-0547">Nucleotide-binding</keyword>
<dbReference type="SUPFAM" id="SSF55785">
    <property type="entry name" value="PYP-like sensor domain (PAS domain)"/>
    <property type="match status" value="1"/>
</dbReference>
<dbReference type="SUPFAM" id="SSF55874">
    <property type="entry name" value="ATPase domain of HSP90 chaperone/DNA topoisomerase II/histidine kinase"/>
    <property type="match status" value="1"/>
</dbReference>
<evidence type="ECO:0000313" key="15">
    <source>
        <dbReference type="Proteomes" id="UP000234329"/>
    </source>
</evidence>
<dbReference type="RefSeq" id="WP_101538244.1">
    <property type="nucleotide sequence ID" value="NZ_MXAV01000038.1"/>
</dbReference>
<dbReference type="InterPro" id="IPR036640">
    <property type="entry name" value="ABC1_TM_sf"/>
</dbReference>
<accession>A0A2I1DKD6</accession>
<dbReference type="GO" id="GO:0004673">
    <property type="term" value="F:protein histidine kinase activity"/>
    <property type="evidence" value="ECO:0007669"/>
    <property type="project" value="UniProtKB-EC"/>
</dbReference>
<evidence type="ECO:0000256" key="1">
    <source>
        <dbReference type="ARBA" id="ARBA00000085"/>
    </source>
</evidence>
<dbReference type="InterPro" id="IPR003594">
    <property type="entry name" value="HATPase_dom"/>
</dbReference>
<keyword evidence="4" id="KW-0808">Transferase</keyword>
<dbReference type="PANTHER" id="PTHR44936:SF10">
    <property type="entry name" value="SENSOR PROTEIN RSTB"/>
    <property type="match status" value="1"/>
</dbReference>
<comment type="catalytic activity">
    <reaction evidence="1">
        <text>ATP + protein L-histidine = ADP + protein N-phospho-L-histidine.</text>
        <dbReference type="EC" id="2.7.13.3"/>
    </reaction>
</comment>
<dbReference type="InterPro" id="IPR050980">
    <property type="entry name" value="2C_sensor_his_kinase"/>
</dbReference>
<feature type="transmembrane region" description="Helical" evidence="12">
    <location>
        <begin position="12"/>
        <end position="28"/>
    </location>
</feature>
<dbReference type="SUPFAM" id="SSF90123">
    <property type="entry name" value="ABC transporter transmembrane region"/>
    <property type="match status" value="1"/>
</dbReference>
<dbReference type="PRINTS" id="PR00344">
    <property type="entry name" value="BCTRLSENSOR"/>
</dbReference>
<dbReference type="GO" id="GO:0005886">
    <property type="term" value="C:plasma membrane"/>
    <property type="evidence" value="ECO:0007669"/>
    <property type="project" value="UniProtKB-SubCell"/>
</dbReference>
<gene>
    <name evidence="14" type="ORF">B1757_10315</name>
</gene>
<evidence type="ECO:0000256" key="6">
    <source>
        <dbReference type="ARBA" id="ARBA00022741"/>
    </source>
</evidence>
<dbReference type="InParanoid" id="A0A2I1DKD6"/>
<proteinExistence type="predicted"/>
<evidence type="ECO:0000256" key="2">
    <source>
        <dbReference type="ARBA" id="ARBA00004651"/>
    </source>
</evidence>
<reference evidence="14 15" key="1">
    <citation type="submission" date="2017-03" db="EMBL/GenBank/DDBJ databases">
        <title>Draft genime sequence of the acidophilic sulfur-oxidizing bacterium Acidithiobacillus sp. SH, isolated from seawater.</title>
        <authorList>
            <person name="Sharmin S."/>
            <person name="Tokuhisa M."/>
            <person name="Kanao T."/>
            <person name="Kamimura K."/>
        </authorList>
    </citation>
    <scope>NUCLEOTIDE SEQUENCE [LARGE SCALE GENOMIC DNA]</scope>
    <source>
        <strain evidence="14 15">SH</strain>
    </source>
</reference>
<dbReference type="AlphaFoldDB" id="A0A2I1DKD6"/>
<keyword evidence="15" id="KW-1185">Reference proteome</keyword>
<evidence type="ECO:0000259" key="13">
    <source>
        <dbReference type="PROSITE" id="PS50109"/>
    </source>
</evidence>
<evidence type="ECO:0000256" key="5">
    <source>
        <dbReference type="ARBA" id="ARBA00022692"/>
    </source>
</evidence>
<name>A0A2I1DKD6_9PROT</name>
<feature type="region of interest" description="Disordered" evidence="11">
    <location>
        <begin position="254"/>
        <end position="273"/>
    </location>
</feature>
<dbReference type="PANTHER" id="PTHR44936">
    <property type="entry name" value="SENSOR PROTEIN CREC"/>
    <property type="match status" value="1"/>
</dbReference>
<dbReference type="SMART" id="SM00387">
    <property type="entry name" value="HATPase_c"/>
    <property type="match status" value="1"/>
</dbReference>
<feature type="compositionally biased region" description="Polar residues" evidence="11">
    <location>
        <begin position="254"/>
        <end position="272"/>
    </location>
</feature>
<feature type="domain" description="Histidine kinase" evidence="13">
    <location>
        <begin position="230"/>
        <end position="449"/>
    </location>
</feature>
<keyword evidence="9 12" id="KW-1133">Transmembrane helix</keyword>
<dbReference type="OrthoDB" id="5294724at2"/>
<evidence type="ECO:0000256" key="8">
    <source>
        <dbReference type="ARBA" id="ARBA00022840"/>
    </source>
</evidence>
<keyword evidence="5 12" id="KW-0812">Transmembrane</keyword>
<dbReference type="InterPro" id="IPR004358">
    <property type="entry name" value="Sig_transdc_His_kin-like_C"/>
</dbReference>
<evidence type="ECO:0000256" key="10">
    <source>
        <dbReference type="ARBA" id="ARBA00023136"/>
    </source>
</evidence>
<evidence type="ECO:0000256" key="12">
    <source>
        <dbReference type="SAM" id="Phobius"/>
    </source>
</evidence>
<dbReference type="EC" id="2.7.13.3" evidence="3"/>
<dbReference type="InterPro" id="IPR036890">
    <property type="entry name" value="HATPase_C_sf"/>
</dbReference>
<evidence type="ECO:0000256" key="7">
    <source>
        <dbReference type="ARBA" id="ARBA00022777"/>
    </source>
</evidence>
<sequence>MKTPGLEWRIGLMVLISAVPALGLLIWICFKLKYLSPLIGLCLLVTILVPLIGGLWTIQKLKAHFRQVSALLLSLQEGDYSLRAISAQGAEGQMLNALNMLADELAGIHRSGIESDALLGKLLGAIQLGILVFNPELHIVGANDSGAELFQQTIEKLIGRSAHSLGIVEWCTIGKPVLCRNTLPGGTGPWEVRATRFRRSGKVYTLVIVTNIYQIQRDEERRNWRRLIRVLVHEMSNSLGPIQATAQILLRQQNGGQENSAYSQPEPNGTSKTRMEEGLALIERRAQSLSGFILRYAELARLPAPQVKEFPLEGFIDRLAREEQITTVLAPKSQQSRTITADPTQLQQALINLFRNAVQAASETGGVTSVIWQIEDASGLITIDVLDEGPGLPPSENLFVPFFTTKAGGNGIGLVLAREIIEAHGGRLSLKNRDDRQGCHAEIVIPSAPHSAMR</sequence>
<evidence type="ECO:0000256" key="3">
    <source>
        <dbReference type="ARBA" id="ARBA00012438"/>
    </source>
</evidence>
<evidence type="ECO:0000313" key="14">
    <source>
        <dbReference type="EMBL" id="PKY10315.1"/>
    </source>
</evidence>
<comment type="subcellular location">
    <subcellularLocation>
        <location evidence="2">Cell membrane</location>
        <topology evidence="2">Multi-pass membrane protein</topology>
    </subcellularLocation>
</comment>
<keyword evidence="7" id="KW-0418">Kinase</keyword>
<comment type="caution">
    <text evidence="14">The sequence shown here is derived from an EMBL/GenBank/DDBJ whole genome shotgun (WGS) entry which is preliminary data.</text>
</comment>
<feature type="transmembrane region" description="Helical" evidence="12">
    <location>
        <begin position="34"/>
        <end position="58"/>
    </location>
</feature>
<evidence type="ECO:0000256" key="4">
    <source>
        <dbReference type="ARBA" id="ARBA00022679"/>
    </source>
</evidence>
<dbReference type="Pfam" id="PF02518">
    <property type="entry name" value="HATPase_c"/>
    <property type="match status" value="1"/>
</dbReference>
<dbReference type="EMBL" id="MXAV01000038">
    <property type="protein sequence ID" value="PKY10315.1"/>
    <property type="molecule type" value="Genomic_DNA"/>
</dbReference>
<evidence type="ECO:0000256" key="9">
    <source>
        <dbReference type="ARBA" id="ARBA00022989"/>
    </source>
</evidence>
<keyword evidence="8" id="KW-0067">ATP-binding</keyword>
<protein>
    <recommendedName>
        <fullName evidence="3">histidine kinase</fullName>
        <ecNumber evidence="3">2.7.13.3</ecNumber>
    </recommendedName>
</protein>
<dbReference type="GO" id="GO:0005524">
    <property type="term" value="F:ATP binding"/>
    <property type="evidence" value="ECO:0007669"/>
    <property type="project" value="UniProtKB-KW"/>
</dbReference>
<dbReference type="PROSITE" id="PS50109">
    <property type="entry name" value="HIS_KIN"/>
    <property type="match status" value="1"/>
</dbReference>